<organism evidence="1">
    <name type="scientific">Anguilla anguilla</name>
    <name type="common">European freshwater eel</name>
    <name type="synonym">Muraena anguilla</name>
    <dbReference type="NCBI Taxonomy" id="7936"/>
    <lineage>
        <taxon>Eukaryota</taxon>
        <taxon>Metazoa</taxon>
        <taxon>Chordata</taxon>
        <taxon>Craniata</taxon>
        <taxon>Vertebrata</taxon>
        <taxon>Euteleostomi</taxon>
        <taxon>Actinopterygii</taxon>
        <taxon>Neopterygii</taxon>
        <taxon>Teleostei</taxon>
        <taxon>Anguilliformes</taxon>
        <taxon>Anguillidae</taxon>
        <taxon>Anguilla</taxon>
    </lineage>
</organism>
<protein>
    <submittedName>
        <fullName evidence="1">Uncharacterized protein</fullName>
    </submittedName>
</protein>
<proteinExistence type="predicted"/>
<name>A0A0E9QGZ7_ANGAN</name>
<evidence type="ECO:0000313" key="1">
    <source>
        <dbReference type="EMBL" id="JAH15620.1"/>
    </source>
</evidence>
<dbReference type="AlphaFoldDB" id="A0A0E9QGZ7"/>
<reference evidence="1" key="1">
    <citation type="submission" date="2014-11" db="EMBL/GenBank/DDBJ databases">
        <authorList>
            <person name="Amaro Gonzalez C."/>
        </authorList>
    </citation>
    <scope>NUCLEOTIDE SEQUENCE</scope>
</reference>
<dbReference type="EMBL" id="GBXM01092957">
    <property type="protein sequence ID" value="JAH15620.1"/>
    <property type="molecule type" value="Transcribed_RNA"/>
</dbReference>
<accession>A0A0E9QGZ7</accession>
<sequence>MFQILECFGFTYSTVNS</sequence>
<reference evidence="1" key="2">
    <citation type="journal article" date="2015" name="Fish Shellfish Immunol.">
        <title>Early steps in the European eel (Anguilla anguilla)-Vibrio vulnificus interaction in the gills: Role of the RtxA13 toxin.</title>
        <authorList>
            <person name="Callol A."/>
            <person name="Pajuelo D."/>
            <person name="Ebbesson L."/>
            <person name="Teles M."/>
            <person name="MacKenzie S."/>
            <person name="Amaro C."/>
        </authorList>
    </citation>
    <scope>NUCLEOTIDE SEQUENCE</scope>
</reference>